<dbReference type="AlphaFoldDB" id="A0A7E4W6E4"/>
<protein>
    <submittedName>
        <fullName evidence="2">C2H2-type domain-containing protein</fullName>
    </submittedName>
</protein>
<name>A0A7E4W6E4_PANRE</name>
<reference evidence="2" key="2">
    <citation type="submission" date="2020-10" db="UniProtKB">
        <authorList>
            <consortium name="WormBaseParasite"/>
        </authorList>
    </citation>
    <scope>IDENTIFICATION</scope>
</reference>
<organism evidence="1 2">
    <name type="scientific">Panagrellus redivivus</name>
    <name type="common">Microworm</name>
    <dbReference type="NCBI Taxonomy" id="6233"/>
    <lineage>
        <taxon>Eukaryota</taxon>
        <taxon>Metazoa</taxon>
        <taxon>Ecdysozoa</taxon>
        <taxon>Nematoda</taxon>
        <taxon>Chromadorea</taxon>
        <taxon>Rhabditida</taxon>
        <taxon>Tylenchina</taxon>
        <taxon>Panagrolaimomorpha</taxon>
        <taxon>Panagrolaimoidea</taxon>
        <taxon>Panagrolaimidae</taxon>
        <taxon>Panagrellus</taxon>
    </lineage>
</organism>
<dbReference type="Proteomes" id="UP000492821">
    <property type="component" value="Unassembled WGS sequence"/>
</dbReference>
<proteinExistence type="predicted"/>
<dbReference type="WBParaSite" id="Pan_g6854.t1">
    <property type="protein sequence ID" value="Pan_g6854.t1"/>
    <property type="gene ID" value="Pan_g6854"/>
</dbReference>
<reference evidence="1" key="1">
    <citation type="journal article" date="2013" name="Genetics">
        <title>The draft genome and transcriptome of Panagrellus redivivus are shaped by the harsh demands of a free-living lifestyle.</title>
        <authorList>
            <person name="Srinivasan J."/>
            <person name="Dillman A.R."/>
            <person name="Macchietto M.G."/>
            <person name="Heikkinen L."/>
            <person name="Lakso M."/>
            <person name="Fracchia K.M."/>
            <person name="Antoshechkin I."/>
            <person name="Mortazavi A."/>
            <person name="Wong G."/>
            <person name="Sternberg P.W."/>
        </authorList>
    </citation>
    <scope>NUCLEOTIDE SEQUENCE [LARGE SCALE GENOMIC DNA]</scope>
    <source>
        <strain evidence="1">MT8872</strain>
    </source>
</reference>
<accession>A0A7E4W6E4</accession>
<evidence type="ECO:0000313" key="2">
    <source>
        <dbReference type="WBParaSite" id="Pan_g6854.t1"/>
    </source>
</evidence>
<evidence type="ECO:0000313" key="1">
    <source>
        <dbReference type="Proteomes" id="UP000492821"/>
    </source>
</evidence>
<sequence length="447" mass="51453">MASTVPESQSPNDPGAETLANAFSDGSDTIKDLLQDEASIKIECRSCQTVYPSVAEFITHKRQGCQVSSLKPLASEQSPQATVTANTATLKWNLIRDLMHTLGRNKLACTMVQVALSGKEAFSVFELVVKKHFRCKAHHDDFKLSYMSPSLLEAYEDVPYLPTKDYIDVGDHGIQLMFARCVQRLIICADKNENSPNVHFTGDITELSLDGNAPLDFIPPGKSWVKVLRILGYPLETLDKIVYREYEFDRLKYLEVKMGLWHFCKLITMKPRFPFPETVVLDMGGYMVNDEEVLFRLKRVDAFRNVKNLRIQYRSEDLERGSRTFHDMFDHFPAILQWFPNVKMVKFDVSGVFLAWSRELEPSELLNFHEKLLSELKFPVPVEIFCVDYARYDQDHPEQVTPYVEKVKAAGFRDRDFTVEKQSENVKLVHCIWYDGIEFSPPRGDFF</sequence>
<keyword evidence="1" id="KW-1185">Reference proteome</keyword>